<dbReference type="AlphaFoldDB" id="A0A5N6PLQ5"/>
<dbReference type="InterPro" id="IPR008576">
    <property type="entry name" value="MeTrfase_NTM1"/>
</dbReference>
<evidence type="ECO:0000313" key="17">
    <source>
        <dbReference type="EMBL" id="KAD6794813.1"/>
    </source>
</evidence>
<evidence type="ECO:0000256" key="1">
    <source>
        <dbReference type="ARBA" id="ARBA00004585"/>
    </source>
</evidence>
<dbReference type="GO" id="GO:0015217">
    <property type="term" value="F:ADP transmembrane transporter activity"/>
    <property type="evidence" value="ECO:0007669"/>
    <property type="project" value="InterPro"/>
</dbReference>
<keyword evidence="18" id="KW-1185">Reference proteome</keyword>
<dbReference type="GO" id="GO:0005347">
    <property type="term" value="F:ATP transmembrane transporter activity"/>
    <property type="evidence" value="ECO:0007669"/>
    <property type="project" value="InterPro"/>
</dbReference>
<evidence type="ECO:0000256" key="7">
    <source>
        <dbReference type="ARBA" id="ARBA00022691"/>
    </source>
</evidence>
<feature type="repeat" description="Solcar" evidence="14">
    <location>
        <begin position="105"/>
        <end position="185"/>
    </location>
</feature>
<dbReference type="InterPro" id="IPR023395">
    <property type="entry name" value="MCP_dom_sf"/>
</dbReference>
<comment type="similarity">
    <text evidence="2 15">Belongs to the mitochondrial carrier (TC 2.A.29) family.</text>
</comment>
<dbReference type="GO" id="GO:0032259">
    <property type="term" value="P:methylation"/>
    <property type="evidence" value="ECO:0007669"/>
    <property type="project" value="UniProtKB-KW"/>
</dbReference>
<evidence type="ECO:0000256" key="15">
    <source>
        <dbReference type="RuleBase" id="RU000488"/>
    </source>
</evidence>
<dbReference type="SUPFAM" id="SSF103506">
    <property type="entry name" value="Mitochondrial carrier"/>
    <property type="match status" value="1"/>
</dbReference>
<keyword evidence="6" id="KW-0808">Transferase</keyword>
<evidence type="ECO:0000256" key="3">
    <source>
        <dbReference type="ARBA" id="ARBA00009059"/>
    </source>
</evidence>
<keyword evidence="8 14" id="KW-0812">Transmembrane</keyword>
<organism evidence="17 18">
    <name type="scientific">Mikania micrantha</name>
    <name type="common">bitter vine</name>
    <dbReference type="NCBI Taxonomy" id="192012"/>
    <lineage>
        <taxon>Eukaryota</taxon>
        <taxon>Viridiplantae</taxon>
        <taxon>Streptophyta</taxon>
        <taxon>Embryophyta</taxon>
        <taxon>Tracheophyta</taxon>
        <taxon>Spermatophyta</taxon>
        <taxon>Magnoliopsida</taxon>
        <taxon>eudicotyledons</taxon>
        <taxon>Gunneridae</taxon>
        <taxon>Pentapetalae</taxon>
        <taxon>asterids</taxon>
        <taxon>campanulids</taxon>
        <taxon>Asterales</taxon>
        <taxon>Asteraceae</taxon>
        <taxon>Asteroideae</taxon>
        <taxon>Heliantheae alliance</taxon>
        <taxon>Eupatorieae</taxon>
        <taxon>Mikania</taxon>
    </lineage>
</organism>
<dbReference type="Gene3D" id="3.40.50.150">
    <property type="entry name" value="Vaccinia Virus protein VP39"/>
    <property type="match status" value="1"/>
</dbReference>
<reference evidence="17 18" key="1">
    <citation type="submission" date="2019-05" db="EMBL/GenBank/DDBJ databases">
        <title>Mikania micrantha, genome provides insights into the molecular mechanism of rapid growth.</title>
        <authorList>
            <person name="Liu B."/>
        </authorList>
    </citation>
    <scope>NUCLEOTIDE SEQUENCE [LARGE SCALE GENOMIC DNA]</scope>
    <source>
        <strain evidence="17">NLD-2019</strain>
        <tissue evidence="17">Leaf</tissue>
    </source>
</reference>
<evidence type="ECO:0000256" key="6">
    <source>
        <dbReference type="ARBA" id="ARBA00022679"/>
    </source>
</evidence>
<dbReference type="InterPro" id="IPR029063">
    <property type="entry name" value="SAM-dependent_MTases_sf"/>
</dbReference>
<dbReference type="Pfam" id="PF05891">
    <property type="entry name" value="Methyltransf_PK"/>
    <property type="match status" value="1"/>
</dbReference>
<dbReference type="FunFam" id="3.40.50.150:FF:000025">
    <property type="entry name" value="N-terminal Xaa-Pro-Lys N-methyltransferase 1"/>
    <property type="match status" value="1"/>
</dbReference>
<dbReference type="GO" id="GO:0007031">
    <property type="term" value="P:peroxisome organization"/>
    <property type="evidence" value="ECO:0007669"/>
    <property type="project" value="TreeGrafter"/>
</dbReference>
<dbReference type="OrthoDB" id="446044at2759"/>
<evidence type="ECO:0000256" key="14">
    <source>
        <dbReference type="PROSITE-ProRule" id="PRU00282"/>
    </source>
</evidence>
<keyword evidence="10" id="KW-1133">Transmembrane helix</keyword>
<name>A0A5N6PLQ5_9ASTR</name>
<dbReference type="SUPFAM" id="SSF53335">
    <property type="entry name" value="S-adenosyl-L-methionine-dependent methyltransferases"/>
    <property type="match status" value="1"/>
</dbReference>
<comment type="similarity">
    <text evidence="3">Belongs to the methyltransferase superfamily. NTM1 family.</text>
</comment>
<dbReference type="InterPro" id="IPR045900">
    <property type="entry name" value="Peroxisomal_Ade_carrier"/>
</dbReference>
<evidence type="ECO:0000256" key="8">
    <source>
        <dbReference type="ARBA" id="ARBA00022692"/>
    </source>
</evidence>
<evidence type="ECO:0000256" key="10">
    <source>
        <dbReference type="ARBA" id="ARBA00022989"/>
    </source>
</evidence>
<proteinExistence type="inferred from homology"/>
<evidence type="ECO:0000256" key="16">
    <source>
        <dbReference type="SAM" id="MobiDB-lite"/>
    </source>
</evidence>
<keyword evidence="7" id="KW-0949">S-adenosyl-L-methionine</keyword>
<evidence type="ECO:0000256" key="5">
    <source>
        <dbReference type="ARBA" id="ARBA00022603"/>
    </source>
</evidence>
<comment type="subcellular location">
    <subcellularLocation>
        <location evidence="1">Peroxisome membrane</location>
        <topology evidence="1">Multi-pass membrane protein</topology>
    </subcellularLocation>
</comment>
<keyword evidence="12" id="KW-0576">Peroxisome</keyword>
<dbReference type="Gene3D" id="1.50.40.10">
    <property type="entry name" value="Mitochondrial carrier domain"/>
    <property type="match status" value="1"/>
</dbReference>
<evidence type="ECO:0000256" key="4">
    <source>
        <dbReference type="ARBA" id="ARBA00022448"/>
    </source>
</evidence>
<dbReference type="PANTHER" id="PTHR46650:SF1">
    <property type="entry name" value="PEROXISOMAL ADENINE NUCLEOTIDE TRANSPORTER 1"/>
    <property type="match status" value="1"/>
</dbReference>
<evidence type="ECO:0000256" key="13">
    <source>
        <dbReference type="ARBA" id="ARBA00060050"/>
    </source>
</evidence>
<dbReference type="GO" id="GO:0005778">
    <property type="term" value="C:peroxisomal membrane"/>
    <property type="evidence" value="ECO:0007669"/>
    <property type="project" value="UniProtKB-SubCell"/>
</dbReference>
<evidence type="ECO:0008006" key="19">
    <source>
        <dbReference type="Google" id="ProtNLM"/>
    </source>
</evidence>
<evidence type="ECO:0000256" key="9">
    <source>
        <dbReference type="ARBA" id="ARBA00022737"/>
    </source>
</evidence>
<dbReference type="GO" id="GO:0008276">
    <property type="term" value="F:protein methyltransferase activity"/>
    <property type="evidence" value="ECO:0007669"/>
    <property type="project" value="UniProtKB-ARBA"/>
</dbReference>
<keyword evidence="4 15" id="KW-0813">Transport</keyword>
<protein>
    <recommendedName>
        <fullName evidence="19">Methyltransferase domain-containing protein</fullName>
    </recommendedName>
</protein>
<evidence type="ECO:0000313" key="18">
    <source>
        <dbReference type="Proteomes" id="UP000326396"/>
    </source>
</evidence>
<sequence length="557" mass="62251">MGGFDMESLVDATAGAIGSLASTTILYPLDTCKTKYQAELRTPNLRKYRNLSDVLWEAISKRQVLSLFQGLGTKNLQSFISSFIYFYGYSFFRKMYIERSGYRSIGTKANLFIAAVAGACTVAITQPLDTAASRMQTSDFGKSKGLWKTLSEETWEEAFDGLGISILLTINPAIQYTAFDQLKQRLLDGQQGNPQSLSALTAFLLGAASKCAATCLTYPAIRCKVMIQAAESEEDTYEESESRKTVSGALHAIWRKEGFIGFFKGLRAQILKTVTASSRIEMEISGLDSNGRQFKNADEMWREEVGDSQKKLNWYRNGVGYWQGVEASVDGVLGGYGHVNEPDINSSEAFLNTLLADLFPDSGRNQRLVALDCGSGIGRVTKNLLIRYFNEVDLLEPVSHFLEAARENLAAENLLVSEDHKAVNFYCTPLQEFTPDAGRYDVIWIQWCIGHLADDDFVSFFKRAKGGLKPGGFFLLKENLARSGFVLDNEDKSLTRSHTYFKELFNRCGLGIYRMKDQKGFPNELFPVRMYALTTETPKRVGPSKPKRQLNRPAIIK</sequence>
<evidence type="ECO:0000256" key="12">
    <source>
        <dbReference type="ARBA" id="ARBA00023140"/>
    </source>
</evidence>
<feature type="region of interest" description="Disordered" evidence="16">
    <location>
        <begin position="537"/>
        <end position="557"/>
    </location>
</feature>
<keyword evidence="5" id="KW-0489">Methyltransferase</keyword>
<accession>A0A5N6PLQ5</accession>
<dbReference type="InterPro" id="IPR018108">
    <property type="entry name" value="MCP_transmembrane"/>
</dbReference>
<keyword evidence="11 14" id="KW-0472">Membrane</keyword>
<dbReference type="PROSITE" id="PS50920">
    <property type="entry name" value="SOLCAR"/>
    <property type="match status" value="3"/>
</dbReference>
<evidence type="ECO:0000256" key="2">
    <source>
        <dbReference type="ARBA" id="ARBA00006375"/>
    </source>
</evidence>
<dbReference type="Pfam" id="PF00153">
    <property type="entry name" value="Mito_carr"/>
    <property type="match status" value="3"/>
</dbReference>
<dbReference type="GO" id="GO:0006635">
    <property type="term" value="P:fatty acid beta-oxidation"/>
    <property type="evidence" value="ECO:0007669"/>
    <property type="project" value="InterPro"/>
</dbReference>
<gene>
    <name evidence="17" type="ORF">E3N88_05709</name>
</gene>
<comment type="function">
    <text evidence="13">Alpha-N-methyltransferase that methylates the N-terminus of target proteins containing the N-terminal motif [Ala/Pro/Ser]-Pro-Lys when the initiator Met is cleaved. Specifically catalyzes mono-, di- or tri-methylation of exposed alpha-amino group of Ala or Ser residue in the [Ala/Ser]-Pro-Lys motif and mono- or di-methylation of Pro in the Pro-Pro-Lys motif.</text>
</comment>
<evidence type="ECO:0000256" key="11">
    <source>
        <dbReference type="ARBA" id="ARBA00023136"/>
    </source>
</evidence>
<dbReference type="EMBL" id="SZYD01000003">
    <property type="protein sequence ID" value="KAD6794813.1"/>
    <property type="molecule type" value="Genomic_DNA"/>
</dbReference>
<dbReference type="Proteomes" id="UP000326396">
    <property type="component" value="Linkage Group LG11"/>
</dbReference>
<keyword evidence="9" id="KW-0677">Repeat</keyword>
<feature type="repeat" description="Solcar" evidence="14">
    <location>
        <begin position="197"/>
        <end position="290"/>
    </location>
</feature>
<comment type="caution">
    <text evidence="17">The sequence shown here is derived from an EMBL/GenBank/DDBJ whole genome shotgun (WGS) entry which is preliminary data.</text>
</comment>
<feature type="repeat" description="Solcar" evidence="14">
    <location>
        <begin position="6"/>
        <end position="95"/>
    </location>
</feature>
<dbReference type="CDD" id="cd02440">
    <property type="entry name" value="AdoMet_MTases"/>
    <property type="match status" value="1"/>
</dbReference>
<dbReference type="PANTHER" id="PTHR46650">
    <property type="entry name" value="PEROXISOMAL ADENINE NUCLEOTIDE TRANSPORTER 1"/>
    <property type="match status" value="1"/>
</dbReference>